<feature type="signal peptide" evidence="1">
    <location>
        <begin position="1"/>
        <end position="22"/>
    </location>
</feature>
<gene>
    <name evidence="2" type="ORF">FF011L_49180</name>
</gene>
<feature type="chain" id="PRO_5021945856" description="PEP-CTERM protein-sorting domain-containing protein" evidence="1">
    <location>
        <begin position="23"/>
        <end position="220"/>
    </location>
</feature>
<dbReference type="KEGG" id="rml:FF011L_49180"/>
<sequence length="220" mass="22763" precursor="true">MRSFLRFGVAMLCTVIAVPAFAGFNTTVTSVGEFAPTTVTVNALVDDGGGTFALKTSANDSGTIIASQSATYTETFSGAFRLYRVDVNSNTASNPTGEFGASFGTKVLGLVASNAFSLGTKTLTYDVLKEFELQLGLPVLLGGSGNGGTEILDYNSGNPDEVEFNGNTVSGDVRIGSNPTGPDSFYVMTAVPEPASLAIWAACGLGCVVAARRRKRAQIA</sequence>
<accession>A0A517MMK8</accession>
<proteinExistence type="predicted"/>
<organism evidence="2 3">
    <name type="scientific">Roseimaritima multifibrata</name>
    <dbReference type="NCBI Taxonomy" id="1930274"/>
    <lineage>
        <taxon>Bacteria</taxon>
        <taxon>Pseudomonadati</taxon>
        <taxon>Planctomycetota</taxon>
        <taxon>Planctomycetia</taxon>
        <taxon>Pirellulales</taxon>
        <taxon>Pirellulaceae</taxon>
        <taxon>Roseimaritima</taxon>
    </lineage>
</organism>
<dbReference type="Proteomes" id="UP000320672">
    <property type="component" value="Chromosome"/>
</dbReference>
<name>A0A517MMK8_9BACT</name>
<keyword evidence="1" id="KW-0732">Signal</keyword>
<evidence type="ECO:0000256" key="1">
    <source>
        <dbReference type="SAM" id="SignalP"/>
    </source>
</evidence>
<keyword evidence="3" id="KW-1185">Reference proteome</keyword>
<dbReference type="RefSeq" id="WP_145354300.1">
    <property type="nucleotide sequence ID" value="NZ_CP036262.1"/>
</dbReference>
<dbReference type="EMBL" id="CP036262">
    <property type="protein sequence ID" value="QDS96111.1"/>
    <property type="molecule type" value="Genomic_DNA"/>
</dbReference>
<protein>
    <recommendedName>
        <fullName evidence="4">PEP-CTERM protein-sorting domain-containing protein</fullName>
    </recommendedName>
</protein>
<evidence type="ECO:0000313" key="3">
    <source>
        <dbReference type="Proteomes" id="UP000320672"/>
    </source>
</evidence>
<reference evidence="2 3" key="1">
    <citation type="submission" date="2019-02" db="EMBL/GenBank/DDBJ databases">
        <title>Deep-cultivation of Planctomycetes and their phenomic and genomic characterization uncovers novel biology.</title>
        <authorList>
            <person name="Wiegand S."/>
            <person name="Jogler M."/>
            <person name="Boedeker C."/>
            <person name="Pinto D."/>
            <person name="Vollmers J."/>
            <person name="Rivas-Marin E."/>
            <person name="Kohn T."/>
            <person name="Peeters S.H."/>
            <person name="Heuer A."/>
            <person name="Rast P."/>
            <person name="Oberbeckmann S."/>
            <person name="Bunk B."/>
            <person name="Jeske O."/>
            <person name="Meyerdierks A."/>
            <person name="Storesund J.E."/>
            <person name="Kallscheuer N."/>
            <person name="Luecker S."/>
            <person name="Lage O.M."/>
            <person name="Pohl T."/>
            <person name="Merkel B.J."/>
            <person name="Hornburger P."/>
            <person name="Mueller R.-W."/>
            <person name="Bruemmer F."/>
            <person name="Labrenz M."/>
            <person name="Spormann A.M."/>
            <person name="Op den Camp H."/>
            <person name="Overmann J."/>
            <person name="Amann R."/>
            <person name="Jetten M.S.M."/>
            <person name="Mascher T."/>
            <person name="Medema M.H."/>
            <person name="Devos D.P."/>
            <person name="Kaster A.-K."/>
            <person name="Ovreas L."/>
            <person name="Rohde M."/>
            <person name="Galperin M.Y."/>
            <person name="Jogler C."/>
        </authorList>
    </citation>
    <scope>NUCLEOTIDE SEQUENCE [LARGE SCALE GENOMIC DNA]</scope>
    <source>
        <strain evidence="2 3">FF011L</strain>
    </source>
</reference>
<evidence type="ECO:0008006" key="4">
    <source>
        <dbReference type="Google" id="ProtNLM"/>
    </source>
</evidence>
<evidence type="ECO:0000313" key="2">
    <source>
        <dbReference type="EMBL" id="QDS96111.1"/>
    </source>
</evidence>
<dbReference type="AlphaFoldDB" id="A0A517MMK8"/>